<feature type="transmembrane region" description="Helical" evidence="6">
    <location>
        <begin position="32"/>
        <end position="49"/>
    </location>
</feature>
<evidence type="ECO:0000259" key="8">
    <source>
        <dbReference type="Pfam" id="PF02096"/>
    </source>
</evidence>
<proteinExistence type="inferred from homology"/>
<dbReference type="InterPro" id="IPR000917">
    <property type="entry name" value="Sulfatase_N"/>
</dbReference>
<evidence type="ECO:0000256" key="2">
    <source>
        <dbReference type="ARBA" id="ARBA00022692"/>
    </source>
</evidence>
<dbReference type="AlphaFoldDB" id="A0A212JCB9"/>
<feature type="domain" description="Sulfatase N-terminal" evidence="7">
    <location>
        <begin position="452"/>
        <end position="746"/>
    </location>
</feature>
<feature type="transmembrane region" description="Helical" evidence="6">
    <location>
        <begin position="176"/>
        <end position="192"/>
    </location>
</feature>
<feature type="domain" description="Membrane insertase YidC/Oxa/ALB C-terminal" evidence="8">
    <location>
        <begin position="31"/>
        <end position="209"/>
    </location>
</feature>
<dbReference type="GO" id="GO:0005886">
    <property type="term" value="C:plasma membrane"/>
    <property type="evidence" value="ECO:0007669"/>
    <property type="project" value="TreeGrafter"/>
</dbReference>
<feature type="transmembrane region" description="Helical" evidence="6">
    <location>
        <begin position="267"/>
        <end position="286"/>
    </location>
</feature>
<name>A0A212JCB9_9DELT</name>
<evidence type="ECO:0000256" key="1">
    <source>
        <dbReference type="ARBA" id="ARBA00004141"/>
    </source>
</evidence>
<organism evidence="9">
    <name type="scientific">uncultured delta proteobacterium</name>
    <dbReference type="NCBI Taxonomy" id="34034"/>
    <lineage>
        <taxon>Bacteria</taxon>
        <taxon>Deltaproteobacteria</taxon>
        <taxon>environmental samples</taxon>
    </lineage>
</organism>
<dbReference type="Pfam" id="PF02096">
    <property type="entry name" value="60KD_IMP"/>
    <property type="match status" value="1"/>
</dbReference>
<evidence type="ECO:0000259" key="7">
    <source>
        <dbReference type="Pfam" id="PF00884"/>
    </source>
</evidence>
<feature type="transmembrane region" description="Helical" evidence="6">
    <location>
        <begin position="106"/>
        <end position="125"/>
    </location>
</feature>
<protein>
    <submittedName>
        <fullName evidence="9">Putative 60Kd inner membrane protein</fullName>
    </submittedName>
</protein>
<dbReference type="GO" id="GO:0032977">
    <property type="term" value="F:membrane insertase activity"/>
    <property type="evidence" value="ECO:0007669"/>
    <property type="project" value="InterPro"/>
</dbReference>
<dbReference type="EMBL" id="FLUQ01000001">
    <property type="protein sequence ID" value="SBV97097.1"/>
    <property type="molecule type" value="Genomic_DNA"/>
</dbReference>
<keyword evidence="3 6" id="KW-1133">Transmembrane helix</keyword>
<comment type="subcellular location">
    <subcellularLocation>
        <location evidence="1 5">Membrane</location>
        <topology evidence="1 5">Multi-pass membrane protein</topology>
    </subcellularLocation>
</comment>
<comment type="similarity">
    <text evidence="5">Belongs to the OXA1/ALB3/YidC family.</text>
</comment>
<dbReference type="GO" id="GO:0051205">
    <property type="term" value="P:protein insertion into membrane"/>
    <property type="evidence" value="ECO:0007669"/>
    <property type="project" value="TreeGrafter"/>
</dbReference>
<evidence type="ECO:0000313" key="9">
    <source>
        <dbReference type="EMBL" id="SBV97097.1"/>
    </source>
</evidence>
<evidence type="ECO:0000256" key="5">
    <source>
        <dbReference type="RuleBase" id="RU003945"/>
    </source>
</evidence>
<feature type="transmembrane region" description="Helical" evidence="6">
    <location>
        <begin position="400"/>
        <end position="420"/>
    </location>
</feature>
<reference evidence="9" key="1">
    <citation type="submission" date="2016-04" db="EMBL/GenBank/DDBJ databases">
        <authorList>
            <person name="Evans L.H."/>
            <person name="Alamgir A."/>
            <person name="Owens N."/>
            <person name="Weber N.D."/>
            <person name="Virtaneva K."/>
            <person name="Barbian K."/>
            <person name="Babar A."/>
            <person name="Rosenke K."/>
        </authorList>
    </citation>
    <scope>NUCLEOTIDE SEQUENCE</scope>
    <source>
        <strain evidence="9">86</strain>
    </source>
</reference>
<accession>A0A212JCB9</accession>
<feature type="transmembrane region" description="Helical" evidence="6">
    <location>
        <begin position="306"/>
        <end position="324"/>
    </location>
</feature>
<dbReference type="PANTHER" id="PTHR12428">
    <property type="entry name" value="OXA1"/>
    <property type="match status" value="1"/>
</dbReference>
<keyword evidence="4 6" id="KW-0472">Membrane</keyword>
<dbReference type="PANTHER" id="PTHR12428:SF65">
    <property type="entry name" value="CYTOCHROME C OXIDASE ASSEMBLY PROTEIN COX18, MITOCHONDRIAL"/>
    <property type="match status" value="1"/>
</dbReference>
<feature type="transmembrane region" description="Helical" evidence="6">
    <location>
        <begin position="372"/>
        <end position="393"/>
    </location>
</feature>
<dbReference type="Gene3D" id="3.40.720.10">
    <property type="entry name" value="Alkaline Phosphatase, subunit A"/>
    <property type="match status" value="1"/>
</dbReference>
<evidence type="ECO:0000256" key="3">
    <source>
        <dbReference type="ARBA" id="ARBA00022989"/>
    </source>
</evidence>
<dbReference type="SUPFAM" id="SSF53649">
    <property type="entry name" value="Alkaline phosphatase-like"/>
    <property type="match status" value="1"/>
</dbReference>
<dbReference type="InterPro" id="IPR001708">
    <property type="entry name" value="YidC/ALB3/OXA1/COX18"/>
</dbReference>
<dbReference type="InterPro" id="IPR028055">
    <property type="entry name" value="YidC/Oxa/ALB_C"/>
</dbReference>
<sequence length="871" mass="96762">MSTFLYSVTILPLELAYKYLYIFLSELTGNYGTALIGLSIVSSILFIPLKHMAKAMQAREAALQKVMAPQLEAIKRESKGRERQDRIRGLYRRYAYNPLMAMRSSVGILLQVPFLCAAYYMIGSFEPIRGLAWGVIPDLGRPDGLLYGINALPLVMTACNLGALFSASGFTRRDKLQGVAVAALFLVLLYAAPSALLVYWTGNNALMLVGGVWQRLVPRKFADFARSLYAQNRSFAIFTEEGKKGLQERFGFSSLYRAVSVKGEASLYALAVLVAGLLVLVHSPLALYFSEPDFFKLPAWDIMEAMLPYLMLWLLLCAALRVVAPVPARPGLTFLALLATLTALIYSTLLTGDYGAMNTTLLEKAANLGDSGYSLIDCGVLLGLVVLLAAVFYCRQGRKLAAVLAAAALYLCGDAAFQVYTDNKAYQMTVIGNKEDPAVARSEFFNLSKTEPNVLIFFLDMFTGGHMDALFQEDPTLRKRLDGFTWFPDTMSPGFATSFSAPSIFGGPGFAPDKMNQRPDVTLNRKFTEAFSVLPRNFGAKGFDTGVLHPLYALDAAVLERETGGKKPRILDKPDMAGIREEWARRIGLADAGTHRDYFTDFLFSVGLFKAVPHFLKASVYRDGVWLHNASRSVLGADMTHVLYESAVLGLLPEMFRTGASRPTFRILYSMLPHLFWRLPKDSLIPVEDPYPATPQQQTRINGVVPEHVYSELHAMNMLADFFDWLRKQGAYDNTMIILVSDHCEADSGMLRSALRLPVEGWHDRDQDDPYDYPGRPHALLMVKPFGDNDPFRVSADIMSSMDVPAIACRAIGGCPGIAEPDTGPGRVREHYFDTDWRQIEVQGRTVYTPAKIATVRGTMFRKENWTIPRP</sequence>
<feature type="transmembrane region" description="Helical" evidence="6">
    <location>
        <begin position="331"/>
        <end position="352"/>
    </location>
</feature>
<evidence type="ECO:0000256" key="6">
    <source>
        <dbReference type="SAM" id="Phobius"/>
    </source>
</evidence>
<keyword evidence="2 5" id="KW-0812">Transmembrane</keyword>
<gene>
    <name evidence="9" type="ORF">KL86DPRO_11158</name>
</gene>
<dbReference type="InterPro" id="IPR017850">
    <property type="entry name" value="Alkaline_phosphatase_core_sf"/>
</dbReference>
<evidence type="ECO:0000256" key="4">
    <source>
        <dbReference type="ARBA" id="ARBA00023136"/>
    </source>
</evidence>
<dbReference type="Pfam" id="PF00884">
    <property type="entry name" value="Sulfatase"/>
    <property type="match status" value="1"/>
</dbReference>